<dbReference type="Proteomes" id="UP001211065">
    <property type="component" value="Unassembled WGS sequence"/>
</dbReference>
<feature type="signal peptide" evidence="2">
    <location>
        <begin position="1"/>
        <end position="19"/>
    </location>
</feature>
<accession>A0AAD5U8A4</accession>
<keyword evidence="2" id="KW-0732">Signal</keyword>
<feature type="compositionally biased region" description="Polar residues" evidence="1">
    <location>
        <begin position="181"/>
        <end position="193"/>
    </location>
</feature>
<evidence type="ECO:0000256" key="2">
    <source>
        <dbReference type="SAM" id="SignalP"/>
    </source>
</evidence>
<dbReference type="AlphaFoldDB" id="A0AAD5U8A4"/>
<evidence type="ECO:0000313" key="4">
    <source>
        <dbReference type="Proteomes" id="UP001211065"/>
    </source>
</evidence>
<keyword evidence="4" id="KW-1185">Reference proteome</keyword>
<proteinExistence type="predicted"/>
<reference evidence="3" key="1">
    <citation type="submission" date="2020-05" db="EMBL/GenBank/DDBJ databases">
        <title>Phylogenomic resolution of chytrid fungi.</title>
        <authorList>
            <person name="Stajich J.E."/>
            <person name="Amses K."/>
            <person name="Simmons R."/>
            <person name="Seto K."/>
            <person name="Myers J."/>
            <person name="Bonds A."/>
            <person name="Quandt C.A."/>
            <person name="Barry K."/>
            <person name="Liu P."/>
            <person name="Grigoriev I."/>
            <person name="Longcore J.E."/>
            <person name="James T.Y."/>
        </authorList>
    </citation>
    <scope>NUCLEOTIDE SEQUENCE</scope>
    <source>
        <strain evidence="3">JEL0476</strain>
    </source>
</reference>
<dbReference type="EMBL" id="JADGJW010000099">
    <property type="protein sequence ID" value="KAJ3224244.1"/>
    <property type="molecule type" value="Genomic_DNA"/>
</dbReference>
<gene>
    <name evidence="3" type="ORF">HK099_008700</name>
</gene>
<organism evidence="3 4">
    <name type="scientific">Clydaea vesicula</name>
    <dbReference type="NCBI Taxonomy" id="447962"/>
    <lineage>
        <taxon>Eukaryota</taxon>
        <taxon>Fungi</taxon>
        <taxon>Fungi incertae sedis</taxon>
        <taxon>Chytridiomycota</taxon>
        <taxon>Chytridiomycota incertae sedis</taxon>
        <taxon>Chytridiomycetes</taxon>
        <taxon>Lobulomycetales</taxon>
        <taxon>Lobulomycetaceae</taxon>
        <taxon>Clydaea</taxon>
    </lineage>
</organism>
<feature type="chain" id="PRO_5041905654" evidence="2">
    <location>
        <begin position="20"/>
        <end position="218"/>
    </location>
</feature>
<evidence type="ECO:0000313" key="3">
    <source>
        <dbReference type="EMBL" id="KAJ3224244.1"/>
    </source>
</evidence>
<comment type="caution">
    <text evidence="3">The sequence shown here is derived from an EMBL/GenBank/DDBJ whole genome shotgun (WGS) entry which is preliminary data.</text>
</comment>
<name>A0AAD5U8A4_9FUNG</name>
<sequence length="218" mass="24287">MKFLNLLVSIFTLTTFTKSQIVWSKSSGYARTSVLSKGLVTLSYPISVLNKNTSLVDTAQLFYHIHKDFQDKNISYATVFLGNDELGGQFIIKLKDTFDAKYEPCSCFWISAAELVRRFPPHFKEVSSNQYYLSFVAHDKSYDSKSGFFGLFVNSTIASAITTVAPPPVRTRPPAPEKTIDSANNTANGEKSSTANSKQILSWFPFAVALFIALMIPH</sequence>
<protein>
    <submittedName>
        <fullName evidence="3">Uncharacterized protein</fullName>
    </submittedName>
</protein>
<evidence type="ECO:0000256" key="1">
    <source>
        <dbReference type="SAM" id="MobiDB-lite"/>
    </source>
</evidence>
<feature type="region of interest" description="Disordered" evidence="1">
    <location>
        <begin position="168"/>
        <end position="193"/>
    </location>
</feature>